<dbReference type="Proteomes" id="UP001152795">
    <property type="component" value="Unassembled WGS sequence"/>
</dbReference>
<dbReference type="GO" id="GO:0016787">
    <property type="term" value="F:hydrolase activity"/>
    <property type="evidence" value="ECO:0007669"/>
    <property type="project" value="UniProtKB-KW"/>
</dbReference>
<evidence type="ECO:0000256" key="3">
    <source>
        <dbReference type="ARBA" id="ARBA00022801"/>
    </source>
</evidence>
<evidence type="ECO:0000313" key="6">
    <source>
        <dbReference type="Proteomes" id="UP001152795"/>
    </source>
</evidence>
<keyword evidence="3" id="KW-0378">Hydrolase</keyword>
<dbReference type="InterPro" id="IPR009003">
    <property type="entry name" value="Peptidase_S1_PA"/>
</dbReference>
<dbReference type="Gene3D" id="3.40.50.300">
    <property type="entry name" value="P-loop containing nucleotide triphosphate hydrolases"/>
    <property type="match status" value="2"/>
</dbReference>
<dbReference type="InterPro" id="IPR030385">
    <property type="entry name" value="G_IRG_dom"/>
</dbReference>
<dbReference type="OrthoDB" id="422720at2759"/>
<name>A0A7D9DD57_PARCT</name>
<dbReference type="Gene3D" id="2.40.10.10">
    <property type="entry name" value="Trypsin-like serine proteases"/>
    <property type="match status" value="2"/>
</dbReference>
<gene>
    <name evidence="5" type="ORF">PACLA_8A071637</name>
</gene>
<dbReference type="Pfam" id="PF13365">
    <property type="entry name" value="Trypsin_2"/>
    <property type="match status" value="1"/>
</dbReference>
<dbReference type="PANTHER" id="PTHR32341">
    <property type="entry name" value="INTERFERON-INDUCIBLE GTPASE"/>
    <property type="match status" value="1"/>
</dbReference>
<dbReference type="PANTHER" id="PTHR32341:SF10">
    <property type="entry name" value="INTERFERON-INDUCIBLE GTPASE 5"/>
    <property type="match status" value="1"/>
</dbReference>
<evidence type="ECO:0000256" key="4">
    <source>
        <dbReference type="ARBA" id="ARBA00023134"/>
    </source>
</evidence>
<evidence type="ECO:0000313" key="5">
    <source>
        <dbReference type="EMBL" id="CAB3981894.1"/>
    </source>
</evidence>
<dbReference type="EMBL" id="CACRXK020000440">
    <property type="protein sequence ID" value="CAB3981894.1"/>
    <property type="molecule type" value="Genomic_DNA"/>
</dbReference>
<keyword evidence="4" id="KW-0342">GTP-binding</keyword>
<protein>
    <submittedName>
        <fullName evidence="5">Interferon-inducible GTPase 5-like</fullName>
    </submittedName>
</protein>
<organism evidence="5 6">
    <name type="scientific">Paramuricea clavata</name>
    <name type="common">Red gorgonian</name>
    <name type="synonym">Violescent sea-whip</name>
    <dbReference type="NCBI Taxonomy" id="317549"/>
    <lineage>
        <taxon>Eukaryota</taxon>
        <taxon>Metazoa</taxon>
        <taxon>Cnidaria</taxon>
        <taxon>Anthozoa</taxon>
        <taxon>Octocorallia</taxon>
        <taxon>Malacalcyonacea</taxon>
        <taxon>Plexauridae</taxon>
        <taxon>Paramuricea</taxon>
    </lineage>
</organism>
<reference evidence="5" key="1">
    <citation type="submission" date="2020-04" db="EMBL/GenBank/DDBJ databases">
        <authorList>
            <person name="Alioto T."/>
            <person name="Alioto T."/>
            <person name="Gomez Garrido J."/>
        </authorList>
    </citation>
    <scope>NUCLEOTIDE SEQUENCE</scope>
    <source>
        <strain evidence="5">A484AB</strain>
    </source>
</reference>
<evidence type="ECO:0000256" key="1">
    <source>
        <dbReference type="ARBA" id="ARBA00005429"/>
    </source>
</evidence>
<dbReference type="SUPFAM" id="SSF50494">
    <property type="entry name" value="Trypsin-like serine proteases"/>
    <property type="match status" value="1"/>
</dbReference>
<dbReference type="PROSITE" id="PS51716">
    <property type="entry name" value="G_IRG"/>
    <property type="match status" value="2"/>
</dbReference>
<evidence type="ECO:0000256" key="2">
    <source>
        <dbReference type="ARBA" id="ARBA00022741"/>
    </source>
</evidence>
<proteinExistence type="inferred from homology"/>
<dbReference type="InterPro" id="IPR027417">
    <property type="entry name" value="P-loop_NTPase"/>
</dbReference>
<dbReference type="Pfam" id="PF05049">
    <property type="entry name" value="IIGP"/>
    <property type="match status" value="2"/>
</dbReference>
<keyword evidence="2" id="KW-0547">Nucleotide-binding</keyword>
<dbReference type="InterPro" id="IPR007743">
    <property type="entry name" value="Immunity-related_GTPase-like"/>
</dbReference>
<dbReference type="GO" id="GO:0016020">
    <property type="term" value="C:membrane"/>
    <property type="evidence" value="ECO:0007669"/>
    <property type="project" value="InterPro"/>
</dbReference>
<dbReference type="GO" id="GO:0005525">
    <property type="term" value="F:GTP binding"/>
    <property type="evidence" value="ECO:0007669"/>
    <property type="project" value="UniProtKB-KW"/>
</dbReference>
<dbReference type="SUPFAM" id="SSF52540">
    <property type="entry name" value="P-loop containing nucleoside triphosphate hydrolases"/>
    <property type="match status" value="2"/>
</dbReference>
<accession>A0A7D9DD57</accession>
<sequence>MATAVVEKPEVMVRDQLIPLQEFDRVRNAVCLLRPNDLSKSWSATGFYAIVKLNKQDFHCIMTNYHVFHEMKKRDDGMVAVFHHESTEKESNEFFLHPFVLFAHSKELDYVLIEIDENLMASIGVKPILAHSSELPIVTSDDTVCIIQHPGGKMKHFSQGAVKSVNKPCIEYYADTLGGSSGAPVFVVKESKLLLVGLHSKGLSHQSNWNKGVLLSEILHHLHTGKVTTPNFLSIGVPCQMESGFNLIGISGAERWKDVKLRFAIMGDSGAGKSAFINAIRGIEDDDDGAAEVDVTETRTQPKEYKHPENHDVSFVYLPGIGTPNYPDLPTYDKKVGLEDYDTFLIFTTTRFTKNDLELAKKAKSLGKPFFLIRTKIDVDLTPKKGKAAINEEAILRKIRNNCMDNVKDLISSEKEIFLISNYDTDKYDFNRLIEAMSELPVLLSQNETTVLNEECLAINEEYLADTKAYIEKNGVSGIKEFLDKKIEGWKRVEIQFAITGDSGSGKSAFINAIRGLNDYDKGAAKVGEIETTTDPKEYKHPDNPKISFVDLPGIGTPNYPDLPTYCEKVGFENYDTFLIFTATRFTQNDLDLAKKVKSLGKSFFLIRTKIDVDLMRKKGKTPINEAAILQEIKSKIVYNVKNLASSEEEIFLIGNYDKDKWDFDRLIEAISNALPVRQRETLTYSLSNVTRECLKRKATFLKASAVLVAVVSAGTGAFYPIDRAIIEGAIGYYHRQFGLKIKSEEIEFLVNTYWQDSIKEGSIFALERVVKYGLVVGMTIAGSKSFILTLQYLVHYVNELEKAALAVWDNAVKQINSG</sequence>
<dbReference type="FunFam" id="3.40.50.300:FF:000541">
    <property type="entry name" value="Immunity related GTPase M"/>
    <property type="match status" value="2"/>
</dbReference>
<dbReference type="InterPro" id="IPR043504">
    <property type="entry name" value="Peptidase_S1_PA_chymotrypsin"/>
</dbReference>
<dbReference type="InterPro" id="IPR051515">
    <property type="entry name" value="IRG"/>
</dbReference>
<keyword evidence="6" id="KW-1185">Reference proteome</keyword>
<dbReference type="AlphaFoldDB" id="A0A7D9DD57"/>
<comment type="similarity">
    <text evidence="1">Belongs to the TRAFAC class dynamin-like GTPase superfamily. IRG family.</text>
</comment>
<comment type="caution">
    <text evidence="5">The sequence shown here is derived from an EMBL/GenBank/DDBJ whole genome shotgun (WGS) entry which is preliminary data.</text>
</comment>